<dbReference type="CDD" id="cd07557">
    <property type="entry name" value="trimeric_dUTPase"/>
    <property type="match status" value="1"/>
</dbReference>
<dbReference type="PANTHER" id="PTHR42680:SF3">
    <property type="entry name" value="DCTP DEAMINASE"/>
    <property type="match status" value="1"/>
</dbReference>
<evidence type="ECO:0000256" key="2">
    <source>
        <dbReference type="ARBA" id="ARBA00023080"/>
    </source>
</evidence>
<organism evidence="3 4">
    <name type="scientific">Candidatus Woesebacteria bacterium GW2011_GWA1_37_8</name>
    <dbReference type="NCBI Taxonomy" id="1618546"/>
    <lineage>
        <taxon>Bacteria</taxon>
        <taxon>Candidatus Woeseibacteriota</taxon>
    </lineage>
</organism>
<keyword evidence="1" id="KW-0378">Hydrolase</keyword>
<comment type="caution">
    <text evidence="3">The sequence shown here is derived from an EMBL/GenBank/DDBJ whole genome shotgun (WGS) entry which is preliminary data.</text>
</comment>
<gene>
    <name evidence="3" type="ORF">US62_C0011G0016</name>
</gene>
<proteinExistence type="predicted"/>
<dbReference type="InterPro" id="IPR033704">
    <property type="entry name" value="dUTPase_trimeric"/>
</dbReference>
<evidence type="ECO:0000256" key="1">
    <source>
        <dbReference type="ARBA" id="ARBA00022801"/>
    </source>
</evidence>
<accession>A0A0G0HTS5</accession>
<dbReference type="EMBL" id="LBTR01000011">
    <property type="protein sequence ID" value="KKQ45652.1"/>
    <property type="molecule type" value="Genomic_DNA"/>
</dbReference>
<name>A0A0G0HTS5_9BACT</name>
<protein>
    <submittedName>
        <fullName evidence="3">Deoxycytidine deaminase</fullName>
    </submittedName>
</protein>
<keyword evidence="2" id="KW-0546">Nucleotide metabolism</keyword>
<evidence type="ECO:0000313" key="3">
    <source>
        <dbReference type="EMBL" id="KKQ45652.1"/>
    </source>
</evidence>
<dbReference type="PANTHER" id="PTHR42680">
    <property type="entry name" value="DCTP DEAMINASE"/>
    <property type="match status" value="1"/>
</dbReference>
<dbReference type="GO" id="GO:0006229">
    <property type="term" value="P:dUTP biosynthetic process"/>
    <property type="evidence" value="ECO:0007669"/>
    <property type="project" value="InterPro"/>
</dbReference>
<dbReference type="InterPro" id="IPR011962">
    <property type="entry name" value="dCTP_deaminase"/>
</dbReference>
<reference evidence="3 4" key="1">
    <citation type="journal article" date="2015" name="Nature">
        <title>rRNA introns, odd ribosomes, and small enigmatic genomes across a large radiation of phyla.</title>
        <authorList>
            <person name="Brown C.T."/>
            <person name="Hug L.A."/>
            <person name="Thomas B.C."/>
            <person name="Sharon I."/>
            <person name="Castelle C.J."/>
            <person name="Singh A."/>
            <person name="Wilkins M.J."/>
            <person name="Williams K.H."/>
            <person name="Banfield J.F."/>
        </authorList>
    </citation>
    <scope>NUCLEOTIDE SEQUENCE [LARGE SCALE GENOMIC DNA]</scope>
</reference>
<evidence type="ECO:0000313" key="4">
    <source>
        <dbReference type="Proteomes" id="UP000034603"/>
    </source>
</evidence>
<dbReference type="SUPFAM" id="SSF51283">
    <property type="entry name" value="dUTPase-like"/>
    <property type="match status" value="1"/>
</dbReference>
<dbReference type="Proteomes" id="UP000034603">
    <property type="component" value="Unassembled WGS sequence"/>
</dbReference>
<dbReference type="AlphaFoldDB" id="A0A0G0HTS5"/>
<sequence>MPLGPKLLLKLVKETKLVENLSDRELTNPEGAGFDLRIGEVYEINGKGFLGIEERKTPDIKLVSKYDENKTKWITLKPGDYYLVKTIESVNLPKNIAGYFYTRGTLFRSGLLHGLSRTDPGYKGQLVTSLANVGPCTIKLELGSRFVHIQFEHIKGEGSMYRGQWQGGRVAANKKEKQV</sequence>
<dbReference type="GO" id="GO:0008829">
    <property type="term" value="F:dCTP deaminase activity"/>
    <property type="evidence" value="ECO:0007669"/>
    <property type="project" value="InterPro"/>
</dbReference>
<dbReference type="Pfam" id="PF22769">
    <property type="entry name" value="DCD"/>
    <property type="match status" value="1"/>
</dbReference>
<dbReference type="InterPro" id="IPR036157">
    <property type="entry name" value="dUTPase-like_sf"/>
</dbReference>
<dbReference type="Gene3D" id="2.70.40.10">
    <property type="match status" value="1"/>
</dbReference>